<gene>
    <name evidence="1" type="ORF">BSK65_17655</name>
</gene>
<protein>
    <submittedName>
        <fullName evidence="1">Uncharacterized protein</fullName>
    </submittedName>
</protein>
<name>A0A1R0ZDV8_9BACL</name>
<dbReference type="Proteomes" id="UP000187425">
    <property type="component" value="Unassembled WGS sequence"/>
</dbReference>
<dbReference type="EMBL" id="MPTW01000010">
    <property type="protein sequence ID" value="OME67953.1"/>
    <property type="molecule type" value="Genomic_DNA"/>
</dbReference>
<comment type="caution">
    <text evidence="1">The sequence shown here is derived from an EMBL/GenBank/DDBJ whole genome shotgun (WGS) entry which is preliminary data.</text>
</comment>
<sequence length="94" mass="10685">MLYIKFYAYFVLTCATDNCKKKGALGAPFALLLSYYEDISRRSTSALNLGNFGACKDTAYQYKRRCDIVKVKIIQVRYVLAATEHTERSLKVNA</sequence>
<proteinExistence type="predicted"/>
<evidence type="ECO:0000313" key="1">
    <source>
        <dbReference type="EMBL" id="OME67953.1"/>
    </source>
</evidence>
<dbReference type="AlphaFoldDB" id="A0A1R0ZDV8"/>
<reference evidence="1 2" key="1">
    <citation type="submission" date="2016-11" db="EMBL/GenBank/DDBJ databases">
        <title>Paenibacillus species isolates.</title>
        <authorList>
            <person name="Beno S.M."/>
        </authorList>
    </citation>
    <scope>NUCLEOTIDE SEQUENCE [LARGE SCALE GENOMIC DNA]</scope>
    <source>
        <strain evidence="1 2">FSL H7-0443</strain>
    </source>
</reference>
<accession>A0A1R0ZDV8</accession>
<evidence type="ECO:0000313" key="2">
    <source>
        <dbReference type="Proteomes" id="UP000187425"/>
    </source>
</evidence>
<organism evidence="1 2">
    <name type="scientific">Paenibacillus odorifer</name>
    <dbReference type="NCBI Taxonomy" id="189426"/>
    <lineage>
        <taxon>Bacteria</taxon>
        <taxon>Bacillati</taxon>
        <taxon>Bacillota</taxon>
        <taxon>Bacilli</taxon>
        <taxon>Bacillales</taxon>
        <taxon>Paenibacillaceae</taxon>
        <taxon>Paenibacillus</taxon>
    </lineage>
</organism>